<dbReference type="GO" id="GO:0043138">
    <property type="term" value="F:3'-5' DNA helicase activity"/>
    <property type="evidence" value="ECO:0007669"/>
    <property type="project" value="UniProtKB-EC"/>
</dbReference>
<dbReference type="SMART" id="SM00487">
    <property type="entry name" value="DEXDc"/>
    <property type="match status" value="1"/>
</dbReference>
<dbReference type="InterPro" id="IPR041236">
    <property type="entry name" value="PriA_C"/>
</dbReference>
<dbReference type="PANTHER" id="PTHR30580">
    <property type="entry name" value="PRIMOSOMAL PROTEIN N"/>
    <property type="match status" value="1"/>
</dbReference>
<proteinExistence type="inferred from homology"/>
<evidence type="ECO:0000256" key="10">
    <source>
        <dbReference type="ARBA" id="ARBA00023235"/>
    </source>
</evidence>
<feature type="domain" description="Helicase ATP-binding" evidence="14">
    <location>
        <begin position="311"/>
        <end position="479"/>
    </location>
</feature>
<evidence type="ECO:0000256" key="7">
    <source>
        <dbReference type="ARBA" id="ARBA00022833"/>
    </source>
</evidence>
<dbReference type="CDD" id="cd18804">
    <property type="entry name" value="SF2_C_priA"/>
    <property type="match status" value="1"/>
</dbReference>
<dbReference type="PANTHER" id="PTHR30580:SF0">
    <property type="entry name" value="PRIMOSOMAL PROTEIN N"/>
    <property type="match status" value="1"/>
</dbReference>
<organism evidence="16 17">
    <name type="scientific">Tumidithrix elongata BACA0141</name>
    <dbReference type="NCBI Taxonomy" id="2716417"/>
    <lineage>
        <taxon>Bacteria</taxon>
        <taxon>Bacillati</taxon>
        <taxon>Cyanobacteriota</taxon>
        <taxon>Cyanophyceae</taxon>
        <taxon>Pseudanabaenales</taxon>
        <taxon>Pseudanabaenaceae</taxon>
        <taxon>Tumidithrix</taxon>
        <taxon>Tumidithrix elongata</taxon>
    </lineage>
</organism>
<dbReference type="NCBIfam" id="NF004066">
    <property type="entry name" value="PRK05580.1-3"/>
    <property type="match status" value="1"/>
</dbReference>
<dbReference type="Gene3D" id="3.40.1440.60">
    <property type="entry name" value="PriA, 3(prime) DNA-binding domain"/>
    <property type="match status" value="1"/>
</dbReference>
<feature type="compositionally biased region" description="Low complexity" evidence="13">
    <location>
        <begin position="491"/>
        <end position="506"/>
    </location>
</feature>
<keyword evidence="6 12" id="KW-0347">Helicase</keyword>
<dbReference type="InterPro" id="IPR042115">
    <property type="entry name" value="PriA_3primeBD_sf"/>
</dbReference>
<keyword evidence="9 12" id="KW-0238">DNA-binding</keyword>
<keyword evidence="4 12" id="KW-0547">Nucleotide-binding</keyword>
<dbReference type="PROSITE" id="PS51192">
    <property type="entry name" value="HELICASE_ATP_BIND_1"/>
    <property type="match status" value="1"/>
</dbReference>
<keyword evidence="5 12" id="KW-0378">Hydrolase</keyword>
<dbReference type="SMART" id="SM00490">
    <property type="entry name" value="HELICc"/>
    <property type="match status" value="1"/>
</dbReference>
<comment type="subunit">
    <text evidence="12">Component of the replication restart primosome.</text>
</comment>
<dbReference type="CDD" id="cd17929">
    <property type="entry name" value="DEXHc_priA"/>
    <property type="match status" value="1"/>
</dbReference>
<dbReference type="InterPro" id="IPR027417">
    <property type="entry name" value="P-loop_NTPase"/>
</dbReference>
<dbReference type="GO" id="GO:0006270">
    <property type="term" value="P:DNA replication initiation"/>
    <property type="evidence" value="ECO:0007669"/>
    <property type="project" value="TreeGrafter"/>
</dbReference>
<comment type="function">
    <text evidence="12">Initiates the restart of stalled replication forks, which reloads the replicative helicase on sites other than the origin of replication. Recognizes and binds to abandoned replication forks and remodels them to uncover a helicase loading site. Promotes assembly of the primosome at these replication forks.</text>
</comment>
<reference evidence="16" key="1">
    <citation type="submission" date="2024-01" db="EMBL/GenBank/DDBJ databases">
        <title>Bank of Algae and Cyanobacteria of the Azores (BACA) strain genomes.</title>
        <authorList>
            <person name="Luz R."/>
            <person name="Cordeiro R."/>
            <person name="Fonseca A."/>
            <person name="Goncalves V."/>
        </authorList>
    </citation>
    <scope>NUCLEOTIDE SEQUENCE</scope>
    <source>
        <strain evidence="16">BACA0141</strain>
    </source>
</reference>
<protein>
    <recommendedName>
        <fullName evidence="12">Replication restart protein PriA</fullName>
    </recommendedName>
    <alternativeName>
        <fullName evidence="12">ATP-dependent DNA helicase PriA</fullName>
        <ecNumber evidence="12">5.6.2.4</ecNumber>
    </alternativeName>
    <alternativeName>
        <fullName evidence="12">DNA 3'-5' helicase PriA</fullName>
    </alternativeName>
</protein>
<feature type="domain" description="Helicase C-terminal" evidence="15">
    <location>
        <begin position="608"/>
        <end position="776"/>
    </location>
</feature>
<dbReference type="GO" id="GO:0006269">
    <property type="term" value="P:DNA replication, synthesis of primer"/>
    <property type="evidence" value="ECO:0007669"/>
    <property type="project" value="UniProtKB-KW"/>
</dbReference>
<dbReference type="InterPro" id="IPR001650">
    <property type="entry name" value="Helicase_C-like"/>
</dbReference>
<evidence type="ECO:0000313" key="16">
    <source>
        <dbReference type="EMBL" id="MEE3719530.1"/>
    </source>
</evidence>
<accession>A0AAW9Q7Q2</accession>
<keyword evidence="8 12" id="KW-0067">ATP-binding</keyword>
<name>A0AAW9Q7Q2_9CYAN</name>
<dbReference type="GO" id="GO:0006302">
    <property type="term" value="P:double-strand break repair"/>
    <property type="evidence" value="ECO:0007669"/>
    <property type="project" value="InterPro"/>
</dbReference>
<evidence type="ECO:0000256" key="9">
    <source>
        <dbReference type="ARBA" id="ARBA00023125"/>
    </source>
</evidence>
<comment type="cofactor">
    <cofactor evidence="12">
        <name>Zn(2+)</name>
        <dbReference type="ChEBI" id="CHEBI:29105"/>
    </cofactor>
    <text evidence="12">Binds 2 zinc ions per subunit.</text>
</comment>
<evidence type="ECO:0000256" key="11">
    <source>
        <dbReference type="ARBA" id="ARBA00048988"/>
    </source>
</evidence>
<dbReference type="GO" id="GO:0003677">
    <property type="term" value="F:DNA binding"/>
    <property type="evidence" value="ECO:0007669"/>
    <property type="project" value="UniProtKB-UniRule"/>
</dbReference>
<feature type="region of interest" description="Disordered" evidence="13">
    <location>
        <begin position="484"/>
        <end position="509"/>
    </location>
</feature>
<dbReference type="Pfam" id="PF00270">
    <property type="entry name" value="DEAD"/>
    <property type="match status" value="1"/>
</dbReference>
<feature type="binding site" evidence="12">
    <location>
        <position position="624"/>
    </location>
    <ligand>
        <name>Zn(2+)</name>
        <dbReference type="ChEBI" id="CHEBI:29105"/>
        <label>1</label>
    </ligand>
</feature>
<dbReference type="NCBIfam" id="TIGR00595">
    <property type="entry name" value="priA"/>
    <property type="match status" value="1"/>
</dbReference>
<keyword evidence="7 12" id="KW-0862">Zinc</keyword>
<evidence type="ECO:0000256" key="12">
    <source>
        <dbReference type="HAMAP-Rule" id="MF_00983"/>
    </source>
</evidence>
<dbReference type="InterPro" id="IPR041222">
    <property type="entry name" value="PriA_3primeBD"/>
</dbReference>
<comment type="similarity">
    <text evidence="12">Belongs to the helicase family. PriA subfamily.</text>
</comment>
<evidence type="ECO:0000256" key="6">
    <source>
        <dbReference type="ARBA" id="ARBA00022806"/>
    </source>
</evidence>
<evidence type="ECO:0000256" key="8">
    <source>
        <dbReference type="ARBA" id="ARBA00022840"/>
    </source>
</evidence>
<comment type="catalytic activity">
    <reaction evidence="11 12">
        <text>ATP + H2O = ADP + phosphate + H(+)</text>
        <dbReference type="Rhea" id="RHEA:13065"/>
        <dbReference type="ChEBI" id="CHEBI:15377"/>
        <dbReference type="ChEBI" id="CHEBI:15378"/>
        <dbReference type="ChEBI" id="CHEBI:30616"/>
        <dbReference type="ChEBI" id="CHEBI:43474"/>
        <dbReference type="ChEBI" id="CHEBI:456216"/>
        <dbReference type="EC" id="5.6.2.4"/>
    </reaction>
</comment>
<dbReference type="PROSITE" id="PS51194">
    <property type="entry name" value="HELICASE_CTER"/>
    <property type="match status" value="1"/>
</dbReference>
<dbReference type="AlphaFoldDB" id="A0AAW9Q7Q2"/>
<dbReference type="FunFam" id="3.40.50.300:FF:000489">
    <property type="entry name" value="Primosome assembly protein PriA"/>
    <property type="match status" value="1"/>
</dbReference>
<feature type="binding site" evidence="12">
    <location>
        <position position="584"/>
    </location>
    <ligand>
        <name>Zn(2+)</name>
        <dbReference type="ChEBI" id="CHEBI:29105"/>
        <label>2</label>
    </ligand>
</feature>
<feature type="binding site" evidence="12">
    <location>
        <position position="575"/>
    </location>
    <ligand>
        <name>Zn(2+)</name>
        <dbReference type="ChEBI" id="CHEBI:29105"/>
        <label>1</label>
    </ligand>
</feature>
<evidence type="ECO:0000256" key="3">
    <source>
        <dbReference type="ARBA" id="ARBA00022723"/>
    </source>
</evidence>
<evidence type="ECO:0000256" key="2">
    <source>
        <dbReference type="ARBA" id="ARBA00022705"/>
    </source>
</evidence>
<keyword evidence="3 12" id="KW-0479">Metal-binding</keyword>
<dbReference type="InterPro" id="IPR014001">
    <property type="entry name" value="Helicase_ATP-bd"/>
</dbReference>
<evidence type="ECO:0000256" key="5">
    <source>
        <dbReference type="ARBA" id="ARBA00022801"/>
    </source>
</evidence>
<dbReference type="Gene3D" id="3.40.50.300">
    <property type="entry name" value="P-loop containing nucleotide triphosphate hydrolases"/>
    <property type="match status" value="2"/>
</dbReference>
<evidence type="ECO:0000313" key="17">
    <source>
        <dbReference type="Proteomes" id="UP001333818"/>
    </source>
</evidence>
<keyword evidence="1 12" id="KW-0639">Primosome</keyword>
<dbReference type="EC" id="5.6.2.4" evidence="12"/>
<keyword evidence="2 12" id="KW-0235">DNA replication</keyword>
<evidence type="ECO:0000256" key="1">
    <source>
        <dbReference type="ARBA" id="ARBA00022515"/>
    </source>
</evidence>
<dbReference type="Proteomes" id="UP001333818">
    <property type="component" value="Unassembled WGS sequence"/>
</dbReference>
<gene>
    <name evidence="12 16" type="primary">priA</name>
    <name evidence="16" type="ORF">V2H45_22555</name>
</gene>
<feature type="binding site" evidence="12">
    <location>
        <position position="587"/>
    </location>
    <ligand>
        <name>Zn(2+)</name>
        <dbReference type="ChEBI" id="CHEBI:29105"/>
        <label>2</label>
    </ligand>
</feature>
<keyword evidence="10 12" id="KW-0413">Isomerase</keyword>
<dbReference type="GO" id="GO:0005524">
    <property type="term" value="F:ATP binding"/>
    <property type="evidence" value="ECO:0007669"/>
    <property type="project" value="UniProtKB-UniRule"/>
</dbReference>
<evidence type="ECO:0000256" key="4">
    <source>
        <dbReference type="ARBA" id="ARBA00022741"/>
    </source>
</evidence>
<sequence>MSDVLVASQPHQTPEFVQVLVDCVGIEELLTYRIPAEMTVQIGDILSVPLGNRHVGAIALHFPNQQELAEFTGETKAIAAIVSAGMLSPKYWELLLHTADYYRTALMQTVKVALPPKLMDQGCYRVKIRQEQTERGETANSHPIPALSPAAQAVWAFLQEHAQSKKGMSRRYIQQQVGRSANAGLRELQQFDLIATVLDAPQRPQPKFVDAIVLLPTPDIGEAQPTARQTEILTALQREGGESPKAEFLKLAKTTVTALQTLANKGYIAIDRREYLRLGGKSHFVTADRPKQLTPEQAQALAKILEAIQTTSVQKTAQQLLLHGVTGSGKTEVYLQAIAPVLAAGKSALVLVPEIGLTPQLTDRFRARFGDAKVNVYHSQLSDGERFDTWRQMLTGDSQVVVGTRSAVFAPLPKLGLIVMDEEHDGSFKQDQPQPCYHARTVAQWRSQLEGIPLVLGSATPSAEMLYLANGQKLLSDVDRVELPRGESNHHSNSTANSNSTGSTTNPIQYLKLPNRIGNKPMPPIAVVDMREELQAGNWSIFSRTLRDAIARMLEQKKQGILFIHRRGHSTFVSCRSCGYVMKCRHCDVSLAYHNPIPMATSAPTVSHLRCHYCNYTEAKPSRCPACNSAYFKHFGSGTQKVEQEIAELFPQIRLIRFDSDTTRNKDQHRLLLDRFRDGEADLLIGTQMLTKGLDIPQVTFVGVISADGLLNFSDYRAGERAFQTLIQVAGRAGRGDDAGEVIVQTYTPEHPVIEAVRNYTSEQFMQVELSQRAALNYPPIGQMALIHLSSADAIVVETAANQLAESLRSLEMDWELLGPAPASIVKVANRYRWQILLKFAPEHVSSLPSLDILRSLVNHKSVRVAIDVDPLTIL</sequence>
<feature type="binding site" evidence="12">
    <location>
        <position position="614"/>
    </location>
    <ligand>
        <name>Zn(2+)</name>
        <dbReference type="ChEBI" id="CHEBI:29105"/>
        <label>2</label>
    </ligand>
</feature>
<evidence type="ECO:0000256" key="13">
    <source>
        <dbReference type="SAM" id="MobiDB-lite"/>
    </source>
</evidence>
<feature type="binding site" evidence="12">
    <location>
        <position position="627"/>
    </location>
    <ligand>
        <name>Zn(2+)</name>
        <dbReference type="ChEBI" id="CHEBI:29105"/>
        <label>1</label>
    </ligand>
</feature>
<evidence type="ECO:0000259" key="15">
    <source>
        <dbReference type="PROSITE" id="PS51194"/>
    </source>
</evidence>
<dbReference type="Pfam" id="PF00271">
    <property type="entry name" value="Helicase_C"/>
    <property type="match status" value="1"/>
</dbReference>
<dbReference type="GO" id="GO:0006310">
    <property type="term" value="P:DNA recombination"/>
    <property type="evidence" value="ECO:0007669"/>
    <property type="project" value="InterPro"/>
</dbReference>
<dbReference type="HAMAP" id="MF_00983">
    <property type="entry name" value="PriA"/>
    <property type="match status" value="1"/>
</dbReference>
<dbReference type="Pfam" id="PF18074">
    <property type="entry name" value="PriA_C"/>
    <property type="match status" value="1"/>
</dbReference>
<dbReference type="SUPFAM" id="SSF52540">
    <property type="entry name" value="P-loop containing nucleoside triphosphate hydrolases"/>
    <property type="match status" value="2"/>
</dbReference>
<evidence type="ECO:0000259" key="14">
    <source>
        <dbReference type="PROSITE" id="PS51192"/>
    </source>
</evidence>
<dbReference type="InterPro" id="IPR011545">
    <property type="entry name" value="DEAD/DEAH_box_helicase_dom"/>
</dbReference>
<dbReference type="InterPro" id="IPR005259">
    <property type="entry name" value="PriA"/>
</dbReference>
<dbReference type="Pfam" id="PF17764">
    <property type="entry name" value="PriA_3primeBD"/>
    <property type="match status" value="1"/>
</dbReference>
<comment type="caution">
    <text evidence="16">The sequence shown here is derived from an EMBL/GenBank/DDBJ whole genome shotgun (WGS) entry which is preliminary data.</text>
</comment>
<dbReference type="GO" id="GO:0008270">
    <property type="term" value="F:zinc ion binding"/>
    <property type="evidence" value="ECO:0007669"/>
    <property type="project" value="UniProtKB-UniRule"/>
</dbReference>
<comment type="catalytic activity">
    <reaction evidence="12">
        <text>Couples ATP hydrolysis with the unwinding of duplex DNA by translocating in the 3'-5' direction.</text>
        <dbReference type="EC" id="5.6.2.4"/>
    </reaction>
</comment>
<dbReference type="RefSeq" id="WP_330485966.1">
    <property type="nucleotide sequence ID" value="NZ_JAZBJZ010000140.1"/>
</dbReference>
<keyword evidence="17" id="KW-1185">Reference proteome</keyword>
<dbReference type="GO" id="GO:1990077">
    <property type="term" value="C:primosome complex"/>
    <property type="evidence" value="ECO:0007669"/>
    <property type="project" value="UniProtKB-UniRule"/>
</dbReference>
<feature type="binding site" evidence="12">
    <location>
        <position position="611"/>
    </location>
    <ligand>
        <name>Zn(2+)</name>
        <dbReference type="ChEBI" id="CHEBI:29105"/>
        <label>2</label>
    </ligand>
</feature>
<dbReference type="GO" id="GO:0016787">
    <property type="term" value="F:hydrolase activity"/>
    <property type="evidence" value="ECO:0007669"/>
    <property type="project" value="UniProtKB-KW"/>
</dbReference>
<feature type="binding site" evidence="12">
    <location>
        <position position="578"/>
    </location>
    <ligand>
        <name>Zn(2+)</name>
        <dbReference type="ChEBI" id="CHEBI:29105"/>
        <label>1</label>
    </ligand>
</feature>
<dbReference type="EMBL" id="JAZBJZ010000140">
    <property type="protein sequence ID" value="MEE3719530.1"/>
    <property type="molecule type" value="Genomic_DNA"/>
</dbReference>